<protein>
    <submittedName>
        <fullName evidence="3">CHAP domain protein</fullName>
    </submittedName>
</protein>
<dbReference type="Pfam" id="PF05257">
    <property type="entry name" value="CHAP"/>
    <property type="match status" value="2"/>
</dbReference>
<reference evidence="3" key="1">
    <citation type="journal article" date="2021" name="Proc. Natl. Acad. Sci. U.S.A.">
        <title>A Catalog of Tens of Thousands of Viruses from Human Metagenomes Reveals Hidden Associations with Chronic Diseases.</title>
        <authorList>
            <person name="Tisza M.J."/>
            <person name="Buck C.B."/>
        </authorList>
    </citation>
    <scope>NUCLEOTIDE SEQUENCE</scope>
    <source>
        <strain evidence="3">CtgN495</strain>
    </source>
</reference>
<dbReference type="EMBL" id="BK016063">
    <property type="protein sequence ID" value="DAF92096.1"/>
    <property type="molecule type" value="Genomic_DNA"/>
</dbReference>
<name>A0A8S5UCA2_9CAUD</name>
<dbReference type="Pfam" id="PF18013">
    <property type="entry name" value="Phage_lysozyme2"/>
    <property type="match status" value="1"/>
</dbReference>
<dbReference type="InterPro" id="IPR007921">
    <property type="entry name" value="CHAP_dom"/>
</dbReference>
<evidence type="ECO:0000259" key="2">
    <source>
        <dbReference type="PROSITE" id="PS50911"/>
    </source>
</evidence>
<keyword evidence="1" id="KW-0929">Antimicrobial</keyword>
<dbReference type="GO" id="GO:0001897">
    <property type="term" value="P:symbiont-mediated cytolysis of host cell"/>
    <property type="evidence" value="ECO:0007669"/>
    <property type="project" value="UniProtKB-ARBA"/>
</dbReference>
<organism evidence="3">
    <name type="scientific">Siphoviridae sp. ctgN495</name>
    <dbReference type="NCBI Taxonomy" id="2825608"/>
    <lineage>
        <taxon>Viruses</taxon>
        <taxon>Duplodnaviria</taxon>
        <taxon>Heunggongvirae</taxon>
        <taxon>Uroviricota</taxon>
        <taxon>Caudoviricetes</taxon>
    </lineage>
</organism>
<dbReference type="Gene3D" id="3.90.1720.10">
    <property type="entry name" value="endopeptidase domain like (from Nostoc punctiforme)"/>
    <property type="match status" value="1"/>
</dbReference>
<accession>A0A8S5UCA2</accession>
<dbReference type="InterPro" id="IPR041219">
    <property type="entry name" value="Phage_lysozyme2"/>
</dbReference>
<sequence length="561" mass="61795">MAFKPRTTAPNKGDYYWYGGSPFYPSYGMPNCTTYAWGRFWEILGERPKLCTGNAGTWYSYTQDGYKRGSKPALGAVACWAKPGAAGHVAIVEKINSDGSIITSESGWKSSTFWWTSTRSPNNYANNAYIFQGFIYNPAVSSSSNSEDNVLAKFLQVARSKIGQDGTWAWATSGLSKPQPWCAAFVVACAKAVGVLGKIIPADYGAGSLCRTGVANGWGKFYTGPWHGINFKPQPGDMIVYRWDSRSSYSGHDKYYSDHIGIVESFDGSIVHTIEGNSGPGGSNEKRKVVTHNYDYTYSCINGYYRPDWEKVGGFVGGLGSGSSGYIGPLYDYENTKQDSIIREIGYLNSSSEPSIKTSDIKLSVVNYTSLFAAMYNAAAPNVLGSSSYIVSSDLDLSNVESVAREIVKFCMTKGLPSSSGVGIVANIYAECSLNISSGPIIDSNGQYSGGMCMWNGDNWRAFLKFVGSDWKTDLSGQCEFLFHYIDQNYSWYKSLVKRYYGSNLGLVEYLSQLPNTEEGAKKAADVFVRCYERPAKMDYQSSKRQGFASDFWKKLTPILR</sequence>
<proteinExistence type="predicted"/>
<evidence type="ECO:0000313" key="3">
    <source>
        <dbReference type="EMBL" id="DAF92096.1"/>
    </source>
</evidence>
<dbReference type="PROSITE" id="PS50911">
    <property type="entry name" value="CHAP"/>
    <property type="match status" value="1"/>
</dbReference>
<feature type="domain" description="Peptidase C51" evidence="2">
    <location>
        <begin position="7"/>
        <end position="131"/>
    </location>
</feature>
<evidence type="ECO:0000256" key="1">
    <source>
        <dbReference type="ARBA" id="ARBA00022529"/>
    </source>
</evidence>
<dbReference type="InterPro" id="IPR038765">
    <property type="entry name" value="Papain-like_cys_pep_sf"/>
</dbReference>
<dbReference type="Gene3D" id="1.10.530.10">
    <property type="match status" value="1"/>
</dbReference>
<dbReference type="SUPFAM" id="SSF54001">
    <property type="entry name" value="Cysteine proteinases"/>
    <property type="match status" value="2"/>
</dbReference>